<evidence type="ECO:0000313" key="13">
    <source>
        <dbReference type="EMBL" id="GAT96869.1"/>
    </source>
</evidence>
<dbReference type="PROSITE" id="PS51847">
    <property type="entry name" value="SMP"/>
    <property type="match status" value="1"/>
</dbReference>
<feature type="transmembrane region" description="Helical" evidence="11">
    <location>
        <begin position="6"/>
        <end position="24"/>
    </location>
</feature>
<comment type="subcellular location">
    <subcellularLocation>
        <location evidence="1">Endoplasmic reticulum membrane</location>
    </subcellularLocation>
</comment>
<evidence type="ECO:0000256" key="5">
    <source>
        <dbReference type="ARBA" id="ARBA00022989"/>
    </source>
</evidence>
<evidence type="ECO:0000256" key="10">
    <source>
        <dbReference type="SAM" id="MobiDB-lite"/>
    </source>
</evidence>
<evidence type="ECO:0000256" key="1">
    <source>
        <dbReference type="ARBA" id="ARBA00004586"/>
    </source>
</evidence>
<evidence type="ECO:0000256" key="9">
    <source>
        <dbReference type="SAM" id="Coils"/>
    </source>
</evidence>
<evidence type="ECO:0000259" key="12">
    <source>
        <dbReference type="PROSITE" id="PS51847"/>
    </source>
</evidence>
<feature type="compositionally biased region" description="Basic and acidic residues" evidence="10">
    <location>
        <begin position="618"/>
        <end position="627"/>
    </location>
</feature>
<accession>A0A175JSX4</accession>
<evidence type="ECO:0000256" key="11">
    <source>
        <dbReference type="SAM" id="Phobius"/>
    </source>
</evidence>
<comment type="caution">
    <text evidence="13">The sequence shown here is derived from an EMBL/GenBank/DDBJ whole genome shotgun (WGS) entry which is preliminary data.</text>
</comment>
<keyword evidence="5 11" id="KW-1133">Transmembrane helix</keyword>
<evidence type="ECO:0000256" key="7">
    <source>
        <dbReference type="ARBA" id="ARBA00023121"/>
    </source>
</evidence>
<dbReference type="GO" id="GO:0005789">
    <property type="term" value="C:endoplasmic reticulum membrane"/>
    <property type="evidence" value="ECO:0007669"/>
    <property type="project" value="UniProtKB-SubCell"/>
</dbReference>
<feature type="compositionally biased region" description="Basic and acidic residues" evidence="10">
    <location>
        <begin position="703"/>
        <end position="712"/>
    </location>
</feature>
<evidence type="ECO:0000256" key="8">
    <source>
        <dbReference type="ARBA" id="ARBA00023136"/>
    </source>
</evidence>
<name>A0A175JSX4_ENTHI</name>
<dbReference type="CDD" id="cd21669">
    <property type="entry name" value="SMP_SF"/>
    <property type="match status" value="1"/>
</dbReference>
<feature type="coiled-coil region" evidence="9">
    <location>
        <begin position="479"/>
        <end position="525"/>
    </location>
</feature>
<dbReference type="AlphaFoldDB" id="A0A175JSX4"/>
<keyword evidence="3 11" id="KW-0812">Transmembrane</keyword>
<keyword evidence="6" id="KW-0445">Lipid transport</keyword>
<dbReference type="VEuPathDB" id="AmoebaDB:KM1_026220"/>
<sequence length="712" mass="83174">MYLFITLFPFIFVVVLLIFLRYYLPSHFRLIPPPPDLFISKPLPTPPPKNISIMGADEWISVYSNPLQLKSDCVIIYGKEEHLIQFSVDSENIIIRLNNQTYKSKINALTITNIYFSKTKINKNNLIQLTSPTDIIPLYDSVCIRFREGYQMEYWYYYLKACQKGRRKYYTGDEAFVSLFKELNRLSSQNSKESFPWIQLSNFFIGRIFYTNAQTQNIVDKIKGTLTRKLQGLVCTMIPSIKCTDCSLGCRAPLIKSIISHIPKETDGRFLLDFDIVYNSSNFIEISLSFVIPYFLEEPLPIRILVSLPQLSGTCRADIPDVPSRSIYLSFHQLPKFTLKYQIQIGRYYFVPTKAVDSIIHFIVEMVIVKKMILPSLLRIPIPQISEIARPTQFDTYNPFVDTKYKLPDLPCMSDNLNTSPYIPDVLYTEDIKKYNLENKKFDIFKFSRQVATKFFDLAVSGEFKKDFRSEKKLEKHQKIILKEQQKQEKKELKSFKRREKRHTIQTTLEELEKVNDDIKKNERLDSPKINMSANKEELLSAKSDTILTERKQQSLNFQQITGRKDETLTEKDKIIKKELSEQKKDNLITPNEKAKLSTQKESPSFCSFELMKQKNFTPREERDKPDNFFVHTLPFQEETKSQEGTPKRCDSSNELERVRSASPVGEPEPEEKKKKKTSLSIKERIISSYAIQSAIHRVRHSSKTEEKKEEK</sequence>
<keyword evidence="2" id="KW-0813">Transport</keyword>
<dbReference type="InterPro" id="IPR031468">
    <property type="entry name" value="SMP_LBD"/>
</dbReference>
<dbReference type="GO" id="GO:0006869">
    <property type="term" value="P:lipid transport"/>
    <property type="evidence" value="ECO:0007669"/>
    <property type="project" value="UniProtKB-KW"/>
</dbReference>
<feature type="compositionally biased region" description="Basic and acidic residues" evidence="10">
    <location>
        <begin position="638"/>
        <end position="660"/>
    </location>
</feature>
<evidence type="ECO:0000256" key="6">
    <source>
        <dbReference type="ARBA" id="ARBA00023055"/>
    </source>
</evidence>
<dbReference type="VEuPathDB" id="AmoebaDB:EHI7A_021140"/>
<gene>
    <name evidence="13" type="ORF">CL6EHI_181210</name>
</gene>
<dbReference type="VEuPathDB" id="AmoebaDB:EHI8A_014390"/>
<keyword evidence="7" id="KW-0446">Lipid-binding</keyword>
<evidence type="ECO:0000256" key="3">
    <source>
        <dbReference type="ARBA" id="ARBA00022692"/>
    </source>
</evidence>
<evidence type="ECO:0000256" key="4">
    <source>
        <dbReference type="ARBA" id="ARBA00022824"/>
    </source>
</evidence>
<dbReference type="VEuPathDB" id="AmoebaDB:EHI5A_026400"/>
<keyword evidence="4" id="KW-0256">Endoplasmic reticulum</keyword>
<keyword evidence="8 11" id="KW-0472">Membrane</keyword>
<feature type="region of interest" description="Disordered" evidence="10">
    <location>
        <begin position="615"/>
        <end position="712"/>
    </location>
</feature>
<evidence type="ECO:0000256" key="2">
    <source>
        <dbReference type="ARBA" id="ARBA00022448"/>
    </source>
</evidence>
<dbReference type="Proteomes" id="UP000078387">
    <property type="component" value="Unassembled WGS sequence"/>
</dbReference>
<dbReference type="EMBL" id="BDEQ01000001">
    <property type="protein sequence ID" value="GAT96869.1"/>
    <property type="molecule type" value="Genomic_DNA"/>
</dbReference>
<dbReference type="PANTHER" id="PTHR13466">
    <property type="entry name" value="TEX2 PROTEIN-RELATED"/>
    <property type="match status" value="1"/>
</dbReference>
<dbReference type="eggNOG" id="ENOG502RDNK">
    <property type="taxonomic scope" value="Eukaryota"/>
</dbReference>
<dbReference type="VEuPathDB" id="AmoebaDB:EHI_181210"/>
<dbReference type="GO" id="GO:0008289">
    <property type="term" value="F:lipid binding"/>
    <property type="evidence" value="ECO:0007669"/>
    <property type="project" value="UniProtKB-KW"/>
</dbReference>
<evidence type="ECO:0000313" key="14">
    <source>
        <dbReference type="Proteomes" id="UP000078387"/>
    </source>
</evidence>
<protein>
    <recommendedName>
        <fullName evidence="12">SMP-LTD domain-containing protein</fullName>
    </recommendedName>
</protein>
<feature type="domain" description="SMP-LTD" evidence="12">
    <location>
        <begin position="191"/>
        <end position="383"/>
    </location>
</feature>
<reference evidence="13 14" key="1">
    <citation type="submission" date="2016-05" db="EMBL/GenBank/DDBJ databases">
        <title>First whole genome sequencing of Entamoeba histolytica HM1:IMSS-clone-6.</title>
        <authorList>
            <person name="Mukherjee Avik.K."/>
            <person name="Izumyama S."/>
            <person name="Nakada-Tsukui K."/>
            <person name="Nozaki T."/>
        </authorList>
    </citation>
    <scope>NUCLEOTIDE SEQUENCE [LARGE SCALE GENOMIC DNA]</scope>
    <source>
        <strain evidence="13 14">HM1:IMSS clone 6</strain>
    </source>
</reference>
<proteinExistence type="predicted"/>
<organism evidence="13 14">
    <name type="scientific">Entamoeba histolytica</name>
    <dbReference type="NCBI Taxonomy" id="5759"/>
    <lineage>
        <taxon>Eukaryota</taxon>
        <taxon>Amoebozoa</taxon>
        <taxon>Evosea</taxon>
        <taxon>Archamoebae</taxon>
        <taxon>Mastigamoebida</taxon>
        <taxon>Entamoebidae</taxon>
        <taxon>Entamoeba</taxon>
    </lineage>
</organism>
<keyword evidence="9" id="KW-0175">Coiled coil</keyword>
<dbReference type="PANTHER" id="PTHR13466:SF0">
    <property type="entry name" value="SMP-LTD DOMAIN-CONTAINING PROTEIN"/>
    <property type="match status" value="1"/>
</dbReference>